<dbReference type="InterPro" id="IPR021124">
    <property type="entry name" value="CRISPR-assoc_prot_Cas5"/>
</dbReference>
<comment type="caution">
    <text evidence="2">The sequence shown here is derived from an EMBL/GenBank/DDBJ whole genome shotgun (WGS) entry which is preliminary data.</text>
</comment>
<dbReference type="Gene3D" id="3.30.70.2660">
    <property type="match status" value="1"/>
</dbReference>
<dbReference type="EMBL" id="RCIY01000087">
    <property type="protein sequence ID" value="TGG78470.1"/>
    <property type="molecule type" value="Genomic_DNA"/>
</dbReference>
<evidence type="ECO:0000313" key="3">
    <source>
        <dbReference type="Proteomes" id="UP000298111"/>
    </source>
</evidence>
<evidence type="ECO:0000313" key="2">
    <source>
        <dbReference type="EMBL" id="TGG78470.1"/>
    </source>
</evidence>
<dbReference type="InterPro" id="IPR013422">
    <property type="entry name" value="CRISPR-assoc_prot_Cas5_N"/>
</dbReference>
<evidence type="ECO:0000256" key="1">
    <source>
        <dbReference type="ARBA" id="ARBA00023118"/>
    </source>
</evidence>
<name>A0A8H1QN52_9ACTN</name>
<dbReference type="CDD" id="cd09645">
    <property type="entry name" value="Cas5_I-E"/>
    <property type="match status" value="1"/>
</dbReference>
<dbReference type="Pfam" id="PF09704">
    <property type="entry name" value="Cas_Cas5d"/>
    <property type="match status" value="1"/>
</dbReference>
<reference evidence="2 3" key="1">
    <citation type="submission" date="2018-10" db="EMBL/GenBank/DDBJ databases">
        <title>Isolation of pseudouridimycin from Streptomyces albus DSM 40763.</title>
        <authorList>
            <person name="Rosenqvist P."/>
            <person name="Metsae-Ketelae M."/>
            <person name="Virta P."/>
        </authorList>
    </citation>
    <scope>NUCLEOTIDE SEQUENCE [LARGE SCALE GENOMIC DNA]</scope>
    <source>
        <strain evidence="2 3">DSM 40763</strain>
    </source>
</reference>
<dbReference type="NCBIfam" id="TIGR01868">
    <property type="entry name" value="casD_Cas5e"/>
    <property type="match status" value="1"/>
</dbReference>
<organism evidence="2 3">
    <name type="scientific">Streptomyces albus</name>
    <dbReference type="NCBI Taxonomy" id="1888"/>
    <lineage>
        <taxon>Bacteria</taxon>
        <taxon>Bacillati</taxon>
        <taxon>Actinomycetota</taxon>
        <taxon>Actinomycetes</taxon>
        <taxon>Kitasatosporales</taxon>
        <taxon>Streptomycetaceae</taxon>
        <taxon>Streptomyces</taxon>
    </lineage>
</organism>
<keyword evidence="1" id="KW-0051">Antiviral defense</keyword>
<dbReference type="GO" id="GO:0051607">
    <property type="term" value="P:defense response to virus"/>
    <property type="evidence" value="ECO:0007669"/>
    <property type="project" value="UniProtKB-KW"/>
</dbReference>
<gene>
    <name evidence="2" type="primary">cas5e</name>
    <name evidence="2" type="ORF">D8771_25060</name>
</gene>
<protein>
    <submittedName>
        <fullName evidence="2">Type I-E CRISPR-associated protein Cas5/CasD</fullName>
    </submittedName>
</protein>
<accession>A0A8H1QN52</accession>
<dbReference type="GO" id="GO:0043571">
    <property type="term" value="P:maintenance of CRISPR repeat elements"/>
    <property type="evidence" value="ECO:0007669"/>
    <property type="project" value="InterPro"/>
</dbReference>
<dbReference type="InterPro" id="IPR010147">
    <property type="entry name" value="CRISPR-assoc_prot_CasD"/>
</dbReference>
<dbReference type="NCBIfam" id="TIGR02593">
    <property type="entry name" value="CRISPR_cas5"/>
    <property type="match status" value="1"/>
</dbReference>
<proteinExistence type="predicted"/>
<sequence length="259" mass="28383">MSGMLLRLAGPLQSWGERSVFGSRDTLSIPTRSALTGMFAAAEGRRRSEPLDDYTPLGFTVRIDRPGRLLEDFHTVGGGLPASRTVPTSEGKRRSPDSATVISRRHYLTDAVFVVAVTGPDALLSRLAEALETPVWAPSLGRRACVPDEPLILRTRVDDPVTELTQHVPLSLARPPAPGRTTTPVDFIWDTPPHNQTADTQRYETTDVPLSFAPDDRRFGSRPLWRTTEHLPASLYTPRPSSPALITYALSDPANQEPA</sequence>
<dbReference type="Proteomes" id="UP000298111">
    <property type="component" value="Unassembled WGS sequence"/>
</dbReference>
<dbReference type="AlphaFoldDB" id="A0A8H1QN52"/>
<dbReference type="GO" id="GO:0003723">
    <property type="term" value="F:RNA binding"/>
    <property type="evidence" value="ECO:0007669"/>
    <property type="project" value="InterPro"/>
</dbReference>